<dbReference type="AlphaFoldDB" id="A0A0A9AD19"/>
<reference evidence="1" key="1">
    <citation type="submission" date="2014-09" db="EMBL/GenBank/DDBJ databases">
        <authorList>
            <person name="Magalhaes I.L.F."/>
            <person name="Oliveira U."/>
            <person name="Santos F.R."/>
            <person name="Vidigal T.H.D.A."/>
            <person name="Brescovit A.D."/>
            <person name="Santos A.J."/>
        </authorList>
    </citation>
    <scope>NUCLEOTIDE SEQUENCE</scope>
    <source>
        <tissue evidence="1">Shoot tissue taken approximately 20 cm above the soil surface</tissue>
    </source>
</reference>
<reference evidence="1" key="2">
    <citation type="journal article" date="2015" name="Data Brief">
        <title>Shoot transcriptome of the giant reed, Arundo donax.</title>
        <authorList>
            <person name="Barrero R.A."/>
            <person name="Guerrero F.D."/>
            <person name="Moolhuijzen P."/>
            <person name="Goolsby J.A."/>
            <person name="Tidwell J."/>
            <person name="Bellgard S.E."/>
            <person name="Bellgard M.I."/>
        </authorList>
    </citation>
    <scope>NUCLEOTIDE SEQUENCE</scope>
    <source>
        <tissue evidence="1">Shoot tissue taken approximately 20 cm above the soil surface</tissue>
    </source>
</reference>
<sequence>MYLFGIDDASDIRTCVLAAQVRKHLDWADDSFLVGHLSRELVPTVSYYKRY</sequence>
<evidence type="ECO:0000313" key="1">
    <source>
        <dbReference type="EMBL" id="JAD49534.1"/>
    </source>
</evidence>
<dbReference type="EMBL" id="GBRH01248361">
    <property type="protein sequence ID" value="JAD49534.1"/>
    <property type="molecule type" value="Transcribed_RNA"/>
</dbReference>
<proteinExistence type="predicted"/>
<organism evidence="1">
    <name type="scientific">Arundo donax</name>
    <name type="common">Giant reed</name>
    <name type="synonym">Donax arundinaceus</name>
    <dbReference type="NCBI Taxonomy" id="35708"/>
    <lineage>
        <taxon>Eukaryota</taxon>
        <taxon>Viridiplantae</taxon>
        <taxon>Streptophyta</taxon>
        <taxon>Embryophyta</taxon>
        <taxon>Tracheophyta</taxon>
        <taxon>Spermatophyta</taxon>
        <taxon>Magnoliopsida</taxon>
        <taxon>Liliopsida</taxon>
        <taxon>Poales</taxon>
        <taxon>Poaceae</taxon>
        <taxon>PACMAD clade</taxon>
        <taxon>Arundinoideae</taxon>
        <taxon>Arundineae</taxon>
        <taxon>Arundo</taxon>
    </lineage>
</organism>
<name>A0A0A9AD19_ARUDO</name>
<accession>A0A0A9AD19</accession>
<protein>
    <submittedName>
        <fullName evidence="1">Uncharacterized protein</fullName>
    </submittedName>
</protein>